<reference evidence="5 6" key="1">
    <citation type="submission" date="2020-08" db="EMBL/GenBank/DDBJ databases">
        <title>Genomic Encyclopedia of Type Strains, Phase IV (KMG-IV): sequencing the most valuable type-strain genomes for metagenomic binning, comparative biology and taxonomic classification.</title>
        <authorList>
            <person name="Goeker M."/>
        </authorList>
    </citation>
    <scope>NUCLEOTIDE SEQUENCE [LARGE SCALE GENOMIC DNA]</scope>
    <source>
        <strain evidence="5 6">DSM 11099</strain>
    </source>
</reference>
<evidence type="ECO:0000259" key="3">
    <source>
        <dbReference type="Pfam" id="PF06559"/>
    </source>
</evidence>
<dbReference type="EMBL" id="JACHEU010000001">
    <property type="protein sequence ID" value="MBB6011644.1"/>
    <property type="molecule type" value="Genomic_DNA"/>
</dbReference>
<accession>A0A7W9VTC6</accession>
<evidence type="ECO:0000313" key="6">
    <source>
        <dbReference type="Proteomes" id="UP000533306"/>
    </source>
</evidence>
<feature type="domain" description="2'-deoxycytidine 5'-triphosphate deaminase C-terminal" evidence="4">
    <location>
        <begin position="171"/>
        <end position="360"/>
    </location>
</feature>
<evidence type="ECO:0000313" key="5">
    <source>
        <dbReference type="EMBL" id="MBB6011644.1"/>
    </source>
</evidence>
<dbReference type="InterPro" id="IPR033704">
    <property type="entry name" value="dUTPase_trimeric"/>
</dbReference>
<dbReference type="InterPro" id="IPR036157">
    <property type="entry name" value="dUTPase-like_sf"/>
</dbReference>
<dbReference type="AlphaFoldDB" id="A0A7W9VTC6"/>
<evidence type="ECO:0000259" key="4">
    <source>
        <dbReference type="Pfam" id="PF22569"/>
    </source>
</evidence>
<dbReference type="InterPro" id="IPR053811">
    <property type="entry name" value="DCD_C"/>
</dbReference>
<evidence type="ECO:0000256" key="1">
    <source>
        <dbReference type="ARBA" id="ARBA00022801"/>
    </source>
</evidence>
<dbReference type="EC" id="3.5.4.13" evidence="5"/>
<dbReference type="PANTHER" id="PTHR42680:SF3">
    <property type="entry name" value="DCTP DEAMINASE"/>
    <property type="match status" value="1"/>
</dbReference>
<dbReference type="PANTHER" id="PTHR42680">
    <property type="entry name" value="DCTP DEAMINASE"/>
    <property type="match status" value="1"/>
</dbReference>
<comment type="caution">
    <text evidence="5">The sequence shown here is derived from an EMBL/GenBank/DDBJ whole genome shotgun (WGS) entry which is preliminary data.</text>
</comment>
<dbReference type="InterPro" id="IPR010550">
    <property type="entry name" value="DCD_N"/>
</dbReference>
<dbReference type="GO" id="GO:0008829">
    <property type="term" value="F:dCTP deaminase activity"/>
    <property type="evidence" value="ECO:0007669"/>
    <property type="project" value="UniProtKB-EC"/>
</dbReference>
<dbReference type="Proteomes" id="UP000533306">
    <property type="component" value="Unassembled WGS sequence"/>
</dbReference>
<dbReference type="Pfam" id="PF06559">
    <property type="entry name" value="DCD_N"/>
    <property type="match status" value="1"/>
</dbReference>
<dbReference type="GO" id="GO:0009394">
    <property type="term" value="P:2'-deoxyribonucleotide metabolic process"/>
    <property type="evidence" value="ECO:0007669"/>
    <property type="project" value="InterPro"/>
</dbReference>
<keyword evidence="2" id="KW-0546">Nucleotide metabolism</keyword>
<name>A0A7W9VTC6_9HYPH</name>
<gene>
    <name evidence="5" type="ORF">HNR59_000989</name>
</gene>
<protein>
    <submittedName>
        <fullName evidence="5">dCTP deaminase</fullName>
        <ecNumber evidence="5">3.5.4.13</ecNumber>
    </submittedName>
</protein>
<dbReference type="SUPFAM" id="SSF51283">
    <property type="entry name" value="dUTPase-like"/>
    <property type="match status" value="2"/>
</dbReference>
<organism evidence="5 6">
    <name type="scientific">Aquamicrobium lusatiense</name>
    <dbReference type="NCBI Taxonomy" id="89772"/>
    <lineage>
        <taxon>Bacteria</taxon>
        <taxon>Pseudomonadati</taxon>
        <taxon>Pseudomonadota</taxon>
        <taxon>Alphaproteobacteria</taxon>
        <taxon>Hyphomicrobiales</taxon>
        <taxon>Phyllobacteriaceae</taxon>
        <taxon>Aquamicrobium</taxon>
    </lineage>
</organism>
<feature type="domain" description="2'-deoxycytidine 5'-triphosphate deaminase N-terminal" evidence="3">
    <location>
        <begin position="4"/>
        <end position="165"/>
    </location>
</feature>
<keyword evidence="6" id="KW-1185">Reference proteome</keyword>
<evidence type="ECO:0000256" key="2">
    <source>
        <dbReference type="ARBA" id="ARBA00023080"/>
    </source>
</evidence>
<sequence>MRQTGILPDQDIAALFESGALSTPRALDADQIQPASLDLRLGEKALRVRASFLPGPGHSVADKLDRLQLHEIDLTAGAVLETGCVYIVPLLERLALPADISASANPKSSTGRLDIFTRVMTDHGAEFDKIAAGYQGPLYLEVSPRTFPIVARTGSRLSQIRFRTGNALLSEDELHALHRDETLVASDQPNISGGGIALSIDLKGDASGLIGYRAKHHTGLIDVDRRAAHDVLDFWEPLYNRGAADLVLDPDEFYILVSREAVHVPPLHAAEMTPFDPLVGEFRVHYAGFFDPGFGHSAAGGTGSRAVLEVRSHEVPFILDHGQTVGRLVYEHMLRRPQALYGTDLGSNYQAQGLKLSKHFRSNA</sequence>
<dbReference type="Pfam" id="PF22569">
    <property type="entry name" value="DCD_C"/>
    <property type="match status" value="1"/>
</dbReference>
<dbReference type="RefSeq" id="WP_183826800.1">
    <property type="nucleotide sequence ID" value="NZ_JACHEU010000001.1"/>
</dbReference>
<dbReference type="CDD" id="cd07557">
    <property type="entry name" value="trimeric_dUTPase"/>
    <property type="match status" value="1"/>
</dbReference>
<keyword evidence="1 5" id="KW-0378">Hydrolase</keyword>
<dbReference type="Gene3D" id="2.70.40.10">
    <property type="match status" value="2"/>
</dbReference>
<proteinExistence type="predicted"/>
<dbReference type="NCBIfam" id="NF005734">
    <property type="entry name" value="PRK07559.1"/>
    <property type="match status" value="1"/>
</dbReference>